<evidence type="ECO:0000259" key="1">
    <source>
        <dbReference type="Pfam" id="PF00266"/>
    </source>
</evidence>
<accession>A0A7W2HK89</accession>
<dbReference type="Gene3D" id="3.90.1150.10">
    <property type="entry name" value="Aspartate Aminotransferase, domain 1"/>
    <property type="match status" value="1"/>
</dbReference>
<proteinExistence type="predicted"/>
<protein>
    <submittedName>
        <fullName evidence="2">Aminotransferase class V-fold PLP-dependent enzyme</fullName>
    </submittedName>
</protein>
<organism evidence="2 3">
    <name type="scientific">Streptomyces himalayensis subsp. aureolus</name>
    <dbReference type="NCBI Taxonomy" id="2758039"/>
    <lineage>
        <taxon>Bacteria</taxon>
        <taxon>Bacillati</taxon>
        <taxon>Actinomycetota</taxon>
        <taxon>Actinomycetes</taxon>
        <taxon>Kitasatosporales</taxon>
        <taxon>Streptomycetaceae</taxon>
        <taxon>Streptomyces</taxon>
        <taxon>Streptomyces himalayensis</taxon>
    </lineage>
</organism>
<dbReference type="InterPro" id="IPR000192">
    <property type="entry name" value="Aminotrans_V_dom"/>
</dbReference>
<gene>
    <name evidence="2" type="ORF">H1V43_37655</name>
</gene>
<evidence type="ECO:0000313" key="3">
    <source>
        <dbReference type="Proteomes" id="UP000586976"/>
    </source>
</evidence>
<keyword evidence="2" id="KW-0808">Transferase</keyword>
<dbReference type="InterPro" id="IPR015424">
    <property type="entry name" value="PyrdxlP-dep_Trfase"/>
</dbReference>
<name>A0A7W2HK89_9ACTN</name>
<sequence>MDIAKLRSQFPAAEQFLYLDAAHQTPLSLPVRAALDAFYDQALNTAGPKKHWLTHVEEVRARLAGFLGAEPREIAFTKNTSEGLNIAAHGLRWEPGDNVLLLEGDHPNLVYAWLGLRAKGLEVRPVPQDGGPGKKWADADTFAPYIDSRTRAVSLSHVMFHSGQRNDVAGIAKLAKQHGAEVVVDAMQSLGVLDLDVRALGVSALAAGCHKGLLVPQGLGLLFTPNDAERLSPTYTALAGMADTNENLAVGTGQVKLRPDAQRFEIGNFNLPAIHALGAALDLFEEVGVRSVEEHVLDLGDRLIQHLDALGIRLAGPVERERRSHIYVLDLRAPGWPEFLASEKVRVSSVRDGIRVSFGLYNNAEDVDRLAGILRRGLTKLSDQAA</sequence>
<reference evidence="2 3" key="1">
    <citation type="submission" date="2020-07" db="EMBL/GenBank/DDBJ databases">
        <title>Streptomyces isolated from Indian soil.</title>
        <authorList>
            <person name="Mandal S."/>
            <person name="Maiti P.K."/>
        </authorList>
    </citation>
    <scope>NUCLEOTIDE SEQUENCE [LARGE SCALE GENOMIC DNA]</scope>
    <source>
        <strain evidence="2 3">PSKA54</strain>
    </source>
</reference>
<dbReference type="Gene3D" id="3.40.640.10">
    <property type="entry name" value="Type I PLP-dependent aspartate aminotransferase-like (Major domain)"/>
    <property type="match status" value="1"/>
</dbReference>
<comment type="caution">
    <text evidence="2">The sequence shown here is derived from an EMBL/GenBank/DDBJ whole genome shotgun (WGS) entry which is preliminary data.</text>
</comment>
<keyword evidence="3" id="KW-1185">Reference proteome</keyword>
<dbReference type="EMBL" id="JACEQY010000080">
    <property type="protein sequence ID" value="MBA4866925.1"/>
    <property type="molecule type" value="Genomic_DNA"/>
</dbReference>
<dbReference type="InterPro" id="IPR015421">
    <property type="entry name" value="PyrdxlP-dep_Trfase_major"/>
</dbReference>
<feature type="domain" description="Aminotransferase class V" evidence="1">
    <location>
        <begin position="18"/>
        <end position="370"/>
    </location>
</feature>
<dbReference type="SUPFAM" id="SSF53383">
    <property type="entry name" value="PLP-dependent transferases"/>
    <property type="match status" value="1"/>
</dbReference>
<keyword evidence="2" id="KW-0032">Aminotransferase</keyword>
<dbReference type="PANTHER" id="PTHR43586">
    <property type="entry name" value="CYSTEINE DESULFURASE"/>
    <property type="match status" value="1"/>
</dbReference>
<dbReference type="AlphaFoldDB" id="A0A7W2HK89"/>
<dbReference type="InterPro" id="IPR015422">
    <property type="entry name" value="PyrdxlP-dep_Trfase_small"/>
</dbReference>
<dbReference type="Proteomes" id="UP000586976">
    <property type="component" value="Unassembled WGS sequence"/>
</dbReference>
<evidence type="ECO:0000313" key="2">
    <source>
        <dbReference type="EMBL" id="MBA4866925.1"/>
    </source>
</evidence>
<dbReference type="PANTHER" id="PTHR43586:SF15">
    <property type="entry name" value="BLR3095 PROTEIN"/>
    <property type="match status" value="1"/>
</dbReference>
<dbReference type="GO" id="GO:0008483">
    <property type="term" value="F:transaminase activity"/>
    <property type="evidence" value="ECO:0007669"/>
    <property type="project" value="UniProtKB-KW"/>
</dbReference>
<dbReference type="Pfam" id="PF00266">
    <property type="entry name" value="Aminotran_5"/>
    <property type="match status" value="1"/>
</dbReference>